<organism evidence="1 2">
    <name type="scientific">Prymnesium parvum</name>
    <name type="common">Toxic golden alga</name>
    <dbReference type="NCBI Taxonomy" id="97485"/>
    <lineage>
        <taxon>Eukaryota</taxon>
        <taxon>Haptista</taxon>
        <taxon>Haptophyta</taxon>
        <taxon>Prymnesiophyceae</taxon>
        <taxon>Prymnesiales</taxon>
        <taxon>Prymnesiaceae</taxon>
        <taxon>Prymnesium</taxon>
    </lineage>
</organism>
<dbReference type="EMBL" id="JBGBPQ010000018">
    <property type="protein sequence ID" value="KAL1506936.1"/>
    <property type="molecule type" value="Genomic_DNA"/>
</dbReference>
<dbReference type="InterPro" id="IPR019410">
    <property type="entry name" value="Methyltransf_16"/>
</dbReference>
<dbReference type="Pfam" id="PF10294">
    <property type="entry name" value="Methyltransf_16"/>
    <property type="match status" value="2"/>
</dbReference>
<sequence>MVLALLRRIAFGRRMAAGAMPRLPDGRELLIGASDSRALIGGSAWPLAAALCRHLLTERSSLRLSSGVPTLELGAGTGAVGLFAAALGARCVLTELQPPRAAALAVSYSGDGELELPAGFSRGLLELLERNVAANRGLYAEAPVVLELDWTDPSHVERARLSSGGAGFELLLASDVTYQCELHAPLARAIARTLHRAKGVALVAHERRRSDWAGKDIQLRSFVIAAEGAGLHAEVSELRVPQAGSYGSLIRLSHRREGGEREGG</sequence>
<protein>
    <recommendedName>
        <fullName evidence="3">Calmodulin-lysine N-methyltransferase</fullName>
    </recommendedName>
</protein>
<dbReference type="Gene3D" id="3.40.50.150">
    <property type="entry name" value="Vaccinia Virus protein VP39"/>
    <property type="match status" value="1"/>
</dbReference>
<dbReference type="SUPFAM" id="SSF53335">
    <property type="entry name" value="S-adenosyl-L-methionine-dependent methyltransferases"/>
    <property type="match status" value="1"/>
</dbReference>
<comment type="caution">
    <text evidence="1">The sequence shown here is derived from an EMBL/GenBank/DDBJ whole genome shotgun (WGS) entry which is preliminary data.</text>
</comment>
<name>A0AB34IRY3_PRYPA</name>
<dbReference type="PANTHER" id="PTHR14614:SF132">
    <property type="entry name" value="PROTEIN-LYSINE METHYLTRANSFERASE C42C1.13"/>
    <property type="match status" value="1"/>
</dbReference>
<dbReference type="Proteomes" id="UP001515480">
    <property type="component" value="Unassembled WGS sequence"/>
</dbReference>
<gene>
    <name evidence="1" type="ORF">AB1Y20_007800</name>
</gene>
<reference evidence="1 2" key="1">
    <citation type="journal article" date="2024" name="Science">
        <title>Giant polyketide synthase enzymes in the biosynthesis of giant marine polyether toxins.</title>
        <authorList>
            <person name="Fallon T.R."/>
            <person name="Shende V.V."/>
            <person name="Wierzbicki I.H."/>
            <person name="Pendleton A.L."/>
            <person name="Watervoot N.F."/>
            <person name="Auber R.P."/>
            <person name="Gonzalez D.J."/>
            <person name="Wisecaver J.H."/>
            <person name="Moore B.S."/>
        </authorList>
    </citation>
    <scope>NUCLEOTIDE SEQUENCE [LARGE SCALE GENOMIC DNA]</scope>
    <source>
        <strain evidence="1 2">12B1</strain>
    </source>
</reference>
<keyword evidence="2" id="KW-1185">Reference proteome</keyword>
<evidence type="ECO:0000313" key="1">
    <source>
        <dbReference type="EMBL" id="KAL1506936.1"/>
    </source>
</evidence>
<accession>A0AB34IRY3</accession>
<dbReference type="InterPro" id="IPR029063">
    <property type="entry name" value="SAM-dependent_MTases_sf"/>
</dbReference>
<dbReference type="AlphaFoldDB" id="A0AB34IRY3"/>
<evidence type="ECO:0008006" key="3">
    <source>
        <dbReference type="Google" id="ProtNLM"/>
    </source>
</evidence>
<proteinExistence type="predicted"/>
<dbReference type="PANTHER" id="PTHR14614">
    <property type="entry name" value="HEPATOCELLULAR CARCINOMA-ASSOCIATED ANTIGEN"/>
    <property type="match status" value="1"/>
</dbReference>
<evidence type="ECO:0000313" key="2">
    <source>
        <dbReference type="Proteomes" id="UP001515480"/>
    </source>
</evidence>